<evidence type="ECO:0000313" key="6">
    <source>
        <dbReference type="Proteomes" id="UP000051497"/>
    </source>
</evidence>
<accession>A0A0Q9Z0E5</accession>
<dbReference type="InterPro" id="IPR001509">
    <property type="entry name" value="Epimerase_deHydtase"/>
</dbReference>
<keyword evidence="4" id="KW-0413">Isomerase</keyword>
<evidence type="ECO:0000256" key="1">
    <source>
        <dbReference type="ARBA" id="ARBA00005125"/>
    </source>
</evidence>
<dbReference type="STRING" id="295108.HT99x_00033"/>
<dbReference type="EMBL" id="LKAJ02000001">
    <property type="protein sequence ID" value="MCS5712138.1"/>
    <property type="molecule type" value="Genomic_DNA"/>
</dbReference>
<dbReference type="PATRIC" id="fig|1590043.3.peg.33"/>
<dbReference type="PANTHER" id="PTHR43000">
    <property type="entry name" value="DTDP-D-GLUCOSE 4,6-DEHYDRATASE-RELATED"/>
    <property type="match status" value="1"/>
</dbReference>
<comment type="pathway">
    <text evidence="1">Bacterial outer membrane biogenesis; LPS O-antigen biosynthesis.</text>
</comment>
<organism evidence="4">
    <name type="scientific">Candidatus Berkiella aquae</name>
    <dbReference type="NCBI Taxonomy" id="295108"/>
    <lineage>
        <taxon>Bacteria</taxon>
        <taxon>Pseudomonadati</taxon>
        <taxon>Pseudomonadota</taxon>
        <taxon>Gammaproteobacteria</taxon>
        <taxon>Candidatus Berkiellales</taxon>
        <taxon>Candidatus Berkiellaceae</taxon>
        <taxon>Candidatus Berkiella</taxon>
    </lineage>
</organism>
<evidence type="ECO:0000313" key="4">
    <source>
        <dbReference type="EMBL" id="KRG22497.1"/>
    </source>
</evidence>
<gene>
    <name evidence="4" type="primary">rfbE_1</name>
    <name evidence="4" type="ORF">HT99x_00033</name>
    <name evidence="5" type="ORF">HT99x_011905</name>
</gene>
<dbReference type="SUPFAM" id="SSF51735">
    <property type="entry name" value="NAD(P)-binding Rossmann-fold domains"/>
    <property type="match status" value="1"/>
</dbReference>
<evidence type="ECO:0000256" key="2">
    <source>
        <dbReference type="ARBA" id="ARBA00007637"/>
    </source>
</evidence>
<keyword evidence="6" id="KW-1185">Reference proteome</keyword>
<name>A0A0Q9Z0E5_9GAMM</name>
<proteinExistence type="inferred from homology"/>
<evidence type="ECO:0000313" key="5">
    <source>
        <dbReference type="EMBL" id="MCS5712138.1"/>
    </source>
</evidence>
<dbReference type="GO" id="GO:0047732">
    <property type="term" value="F:CDP-abequose epimerase activity"/>
    <property type="evidence" value="ECO:0007669"/>
    <property type="project" value="UniProtKB-EC"/>
</dbReference>
<dbReference type="EMBL" id="LKAJ01000001">
    <property type="protein sequence ID" value="KRG22497.1"/>
    <property type="molecule type" value="Genomic_DNA"/>
</dbReference>
<dbReference type="EC" id="5.1.3.10" evidence="4"/>
<evidence type="ECO:0000259" key="3">
    <source>
        <dbReference type="Pfam" id="PF01370"/>
    </source>
</evidence>
<comment type="caution">
    <text evidence="4">The sequence shown here is derived from an EMBL/GenBank/DDBJ whole genome shotgun (WGS) entry which is preliminary data.</text>
</comment>
<protein>
    <submittedName>
        <fullName evidence="4">CDP-paratose 2-epimerase</fullName>
        <ecNumber evidence="4">5.1.3.10</ecNumber>
    </submittedName>
    <submittedName>
        <fullName evidence="5">NAD-dependent epimerase/dehydratase family protein</fullName>
    </submittedName>
</protein>
<dbReference type="Gene3D" id="3.40.50.720">
    <property type="entry name" value="NAD(P)-binding Rossmann-like Domain"/>
    <property type="match status" value="1"/>
</dbReference>
<sequence length="355" mass="39557">MKKILITGGAGFVGSSLAITFKQHHQDCHVICLDNLSRRGSELNLTRLREQGVEFVHGDVRNSEDLAKIKEIDWLIECSAEPSVHAGYGDSPAYLMNTNLLGLINCLEYLRQYGGKMAFLSTSRVYPIQALRALPLKIENQRFELDLKETVSGLCSKGIAEHFSIEGFRSLYGATKLCGELLIHEYSQMYGIPAIINRCGVLAGPWQMGKVDQGFMALWVARHVFGGGLKYMGFGGEGMQVRDVLHVNDLYQLLLRQMCSAEDHQGAVYNVGGGYANSLSLCELTAIVSDITGKQCQIDCDPQTREADIPYYVTDITKVNQKTQWAPQIKIPQIVEEIDRWMCEHKAMLAPIFTA</sequence>
<feature type="domain" description="NAD-dependent epimerase/dehydratase" evidence="3">
    <location>
        <begin position="4"/>
        <end position="272"/>
    </location>
</feature>
<dbReference type="Proteomes" id="UP000051497">
    <property type="component" value="Unassembled WGS sequence"/>
</dbReference>
<dbReference type="RefSeq" id="WP_075064703.1">
    <property type="nucleotide sequence ID" value="NZ_LKAJ02000001.1"/>
</dbReference>
<reference evidence="4" key="1">
    <citation type="submission" date="2015-09" db="EMBL/GenBank/DDBJ databases">
        <title>Draft Genome Sequences of Two Novel Amoeba-resistant Intranuclear Bacteria, Candidatus Berkiella cookevillensis and Candidatus Berkiella aquae.</title>
        <authorList>
            <person name="Mehari Y.T."/>
            <person name="Arivett B.A."/>
            <person name="Farone A.L."/>
            <person name="Gunderson J.H."/>
            <person name="Farone M.B."/>
        </authorList>
    </citation>
    <scope>NUCLEOTIDE SEQUENCE [LARGE SCALE GENOMIC DNA]</scope>
    <source>
        <strain evidence="4">HT99</strain>
    </source>
</reference>
<dbReference type="Pfam" id="PF01370">
    <property type="entry name" value="Epimerase"/>
    <property type="match status" value="1"/>
</dbReference>
<reference evidence="5" key="2">
    <citation type="journal article" date="2016" name="Genome Announc.">
        <title>Draft Genome Sequences of Two Novel Amoeba-Resistant Intranuclear Bacteria, 'Candidatus Berkiella cookevillensis' and 'Candidatus Berkiella aquae'.</title>
        <authorList>
            <person name="Mehari Y.T."/>
            <person name="Arivett B.A."/>
            <person name="Farone A.L."/>
            <person name="Gunderson J.H."/>
            <person name="Farone M.B."/>
        </authorList>
    </citation>
    <scope>NUCLEOTIDE SEQUENCE</scope>
    <source>
        <strain evidence="5">HT99</strain>
    </source>
</reference>
<comment type="similarity">
    <text evidence="2">Belongs to the NAD(P)-dependent epimerase/dehydratase family.</text>
</comment>
<dbReference type="InterPro" id="IPR036291">
    <property type="entry name" value="NAD(P)-bd_dom_sf"/>
</dbReference>
<dbReference type="AlphaFoldDB" id="A0A0Q9Z0E5"/>
<reference evidence="5" key="3">
    <citation type="submission" date="2021-06" db="EMBL/GenBank/DDBJ databases">
        <title>Genomic Description and Analysis of Intracellular Bacteria, Candidatus Berkiella cookevillensis and Candidatus Berkiella aquae.</title>
        <authorList>
            <person name="Kidane D.T."/>
            <person name="Mehari Y.T."/>
            <person name="Rice F.C."/>
            <person name="Arivett B.A."/>
            <person name="Farone A.L."/>
            <person name="Berk S.G."/>
            <person name="Farone M.B."/>
        </authorList>
    </citation>
    <scope>NUCLEOTIDE SEQUENCE</scope>
    <source>
        <strain evidence="5">HT99</strain>
    </source>
</reference>
<dbReference type="OrthoDB" id="9803010at2"/>